<evidence type="ECO:0000313" key="3">
    <source>
        <dbReference type="EMBL" id="ADV54470.1"/>
    </source>
</evidence>
<dbReference type="Proteomes" id="UP000008209">
    <property type="component" value="Chromosome"/>
</dbReference>
<evidence type="ECO:0000313" key="5">
    <source>
        <dbReference type="Proteomes" id="UP000008209"/>
    </source>
</evidence>
<dbReference type="PANTHER" id="PTHR46558">
    <property type="entry name" value="TRACRIPTIONAL REGULATORY PROTEIN-RELATED-RELATED"/>
    <property type="match status" value="1"/>
</dbReference>
<dbReference type="SUPFAM" id="SSF47413">
    <property type="entry name" value="lambda repressor-like DNA-binding domains"/>
    <property type="match status" value="1"/>
</dbReference>
<dbReference type="PANTHER" id="PTHR46558:SF11">
    <property type="entry name" value="HTH-TYPE TRANSCRIPTIONAL REGULATOR XRE"/>
    <property type="match status" value="1"/>
</dbReference>
<dbReference type="InterPro" id="IPR010982">
    <property type="entry name" value="Lambda_DNA-bd_dom_sf"/>
</dbReference>
<name>E6XLE2_SHEP2</name>
<proteinExistence type="predicted"/>
<dbReference type="EMBL" id="CP002457">
    <property type="protein sequence ID" value="ADV54477.1"/>
    <property type="molecule type" value="Genomic_DNA"/>
</dbReference>
<evidence type="ECO:0000256" key="1">
    <source>
        <dbReference type="ARBA" id="ARBA00023125"/>
    </source>
</evidence>
<evidence type="ECO:0000313" key="4">
    <source>
        <dbReference type="EMBL" id="ADV54477.1"/>
    </source>
</evidence>
<dbReference type="EMBL" id="CP002457">
    <property type="protein sequence ID" value="ADV54470.1"/>
    <property type="molecule type" value="Genomic_DNA"/>
</dbReference>
<dbReference type="Pfam" id="PF01381">
    <property type="entry name" value="HTH_3"/>
    <property type="match status" value="1"/>
</dbReference>
<dbReference type="GO" id="GO:0003677">
    <property type="term" value="F:DNA binding"/>
    <property type="evidence" value="ECO:0007669"/>
    <property type="project" value="UniProtKB-KW"/>
</dbReference>
<reference evidence="3 5" key="1">
    <citation type="submission" date="2011-01" db="EMBL/GenBank/DDBJ databases">
        <title>Complete sequence of Shewanella putrefaciens 200.</title>
        <authorList>
            <consortium name="US DOE Joint Genome Institute"/>
            <person name="Lucas S."/>
            <person name="Copeland A."/>
            <person name="Lapidus A."/>
            <person name="Cheng J.-F."/>
            <person name="Bruce D."/>
            <person name="Goodwin L."/>
            <person name="Pitluck S."/>
            <person name="Munk A.C."/>
            <person name="Detter J.C."/>
            <person name="Han C."/>
            <person name="Tapia R."/>
            <person name="Land M."/>
            <person name="Hauser L."/>
            <person name="Chang Y.-J."/>
            <person name="Jeffries C."/>
            <person name="Kyrpides N."/>
            <person name="Ivanova N."/>
            <person name="Mikhailova N."/>
            <person name="Kolker E."/>
            <person name="Lawrence C."/>
            <person name="McCue L.A."/>
            <person name="DiChristina T."/>
            <person name="Nealson K."/>
            <person name="Fredrickson J.K."/>
            <person name="Woyke T."/>
        </authorList>
    </citation>
    <scope>NUCLEOTIDE SEQUENCE [LARGE SCALE GENOMIC DNA]</scope>
    <source>
        <strain evidence="3 5">200</strain>
    </source>
</reference>
<dbReference type="OrthoDB" id="5888984at2"/>
<dbReference type="AlphaFoldDB" id="E6XLE2"/>
<protein>
    <submittedName>
        <fullName evidence="3">Helix-turn-helix domain protein</fullName>
    </submittedName>
</protein>
<dbReference type="SMART" id="SM00530">
    <property type="entry name" value="HTH_XRE"/>
    <property type="match status" value="1"/>
</dbReference>
<dbReference type="PROSITE" id="PS50943">
    <property type="entry name" value="HTH_CROC1"/>
    <property type="match status" value="1"/>
</dbReference>
<dbReference type="KEGG" id="shp:Sput200_2014"/>
<dbReference type="HOGENOM" id="CLU_129916_0_0_6"/>
<evidence type="ECO:0000259" key="2">
    <source>
        <dbReference type="PROSITE" id="PS50943"/>
    </source>
</evidence>
<dbReference type="PATRIC" id="fig|399804.5.peg.2080"/>
<dbReference type="KEGG" id="shp:Sput200_2021"/>
<dbReference type="Gene3D" id="1.10.260.40">
    <property type="entry name" value="lambda repressor-like DNA-binding domains"/>
    <property type="match status" value="1"/>
</dbReference>
<keyword evidence="1" id="KW-0238">DNA-binding</keyword>
<sequence>MENLNMSIGSVLKDRRIALNIKQEDIAEQLGLTVQTVSKWERDLTEPKASQVTQLSKILKIAEKDICSGEIKHLKMDPLEFVRRVGILMNEVPQTELLIGMHEYINDTEGFIDMLARVSSYPYELLEMEYEHSKTENEKFHARLSLQLIEEHGHEPYGSVEAMEKVKKHAMKVLGMNPDVRS</sequence>
<dbReference type="CDD" id="cd00093">
    <property type="entry name" value="HTH_XRE"/>
    <property type="match status" value="1"/>
</dbReference>
<organism evidence="3 5">
    <name type="scientific">Shewanella putrefaciens (strain 200)</name>
    <dbReference type="NCBI Taxonomy" id="399804"/>
    <lineage>
        <taxon>Bacteria</taxon>
        <taxon>Pseudomonadati</taxon>
        <taxon>Pseudomonadota</taxon>
        <taxon>Gammaproteobacteria</taxon>
        <taxon>Alteromonadales</taxon>
        <taxon>Shewanellaceae</taxon>
        <taxon>Shewanella</taxon>
    </lineage>
</organism>
<dbReference type="InterPro" id="IPR001387">
    <property type="entry name" value="Cro/C1-type_HTH"/>
</dbReference>
<gene>
    <name evidence="3" type="ordered locus">Sput200_2014</name>
    <name evidence="4" type="ordered locus">Sput200_2021</name>
</gene>
<feature type="domain" description="HTH cro/C1-type" evidence="2">
    <location>
        <begin position="12"/>
        <end position="66"/>
    </location>
</feature>
<accession>E6XLE2</accession>